<dbReference type="InterPro" id="IPR050515">
    <property type="entry name" value="Beta-lactam/transpept"/>
</dbReference>
<keyword evidence="11" id="KW-1185">Reference proteome</keyword>
<proteinExistence type="inferred from homology"/>
<dbReference type="Gene3D" id="3.40.710.10">
    <property type="entry name" value="DD-peptidase/beta-lactamase superfamily"/>
    <property type="match status" value="1"/>
</dbReference>
<keyword evidence="4" id="KW-0732">Signal</keyword>
<dbReference type="EMBL" id="JBHUHT010000016">
    <property type="protein sequence ID" value="MFD2097164.1"/>
    <property type="molecule type" value="Genomic_DNA"/>
</dbReference>
<evidence type="ECO:0000259" key="9">
    <source>
        <dbReference type="Pfam" id="PF00905"/>
    </source>
</evidence>
<dbReference type="PROSITE" id="PS00337">
    <property type="entry name" value="BETA_LACTAMASE_D"/>
    <property type="match status" value="1"/>
</dbReference>
<comment type="similarity">
    <text evidence="2 7">Belongs to the class-D beta-lactamase family.</text>
</comment>
<dbReference type="PANTHER" id="PTHR30627">
    <property type="entry name" value="PEPTIDOGLYCAN D,D-TRANSPEPTIDASE"/>
    <property type="match status" value="1"/>
</dbReference>
<dbReference type="NCBIfam" id="NF012161">
    <property type="entry name" value="bla_class_D_main"/>
    <property type="match status" value="1"/>
</dbReference>
<evidence type="ECO:0000256" key="3">
    <source>
        <dbReference type="ARBA" id="ARBA00012865"/>
    </source>
</evidence>
<evidence type="ECO:0000256" key="1">
    <source>
        <dbReference type="ARBA" id="ARBA00001526"/>
    </source>
</evidence>
<dbReference type="InterPro" id="IPR012338">
    <property type="entry name" value="Beta-lactam/transpept-like"/>
</dbReference>
<evidence type="ECO:0000256" key="8">
    <source>
        <dbReference type="SAM" id="Phobius"/>
    </source>
</evidence>
<dbReference type="RefSeq" id="WP_345339910.1">
    <property type="nucleotide sequence ID" value="NZ_BAABLI010000012.1"/>
</dbReference>
<dbReference type="InterPro" id="IPR002137">
    <property type="entry name" value="Beta-lactam_class-D_AS"/>
</dbReference>
<gene>
    <name evidence="10" type="primary">blaOXA</name>
    <name evidence="10" type="ORF">ACFSJ3_14305</name>
</gene>
<evidence type="ECO:0000313" key="10">
    <source>
        <dbReference type="EMBL" id="MFD2097164.1"/>
    </source>
</evidence>
<evidence type="ECO:0000313" key="11">
    <source>
        <dbReference type="Proteomes" id="UP001597380"/>
    </source>
</evidence>
<keyword evidence="6 7" id="KW-0046">Antibiotic resistance</keyword>
<keyword evidence="5 7" id="KW-0378">Hydrolase</keyword>
<evidence type="ECO:0000256" key="2">
    <source>
        <dbReference type="ARBA" id="ARBA00007898"/>
    </source>
</evidence>
<keyword evidence="8" id="KW-0472">Membrane</keyword>
<dbReference type="PANTHER" id="PTHR30627:SF6">
    <property type="entry name" value="BETA-LACTAMASE YBXI-RELATED"/>
    <property type="match status" value="1"/>
</dbReference>
<dbReference type="Pfam" id="PF00905">
    <property type="entry name" value="Transpeptidase"/>
    <property type="match status" value="1"/>
</dbReference>
<feature type="transmembrane region" description="Helical" evidence="8">
    <location>
        <begin position="30"/>
        <end position="50"/>
    </location>
</feature>
<evidence type="ECO:0000256" key="6">
    <source>
        <dbReference type="ARBA" id="ARBA00023251"/>
    </source>
</evidence>
<comment type="caution">
    <text evidence="10">The sequence shown here is derived from an EMBL/GenBank/DDBJ whole genome shotgun (WGS) entry which is preliminary data.</text>
</comment>
<keyword evidence="8" id="KW-1133">Transmembrane helix</keyword>
<evidence type="ECO:0000256" key="7">
    <source>
        <dbReference type="RuleBase" id="RU361140"/>
    </source>
</evidence>
<dbReference type="SUPFAM" id="SSF56601">
    <property type="entry name" value="beta-lactamase/transpeptidase-like"/>
    <property type="match status" value="1"/>
</dbReference>
<organism evidence="10 11">
    <name type="scientific">Corallincola platygyrae</name>
    <dbReference type="NCBI Taxonomy" id="1193278"/>
    <lineage>
        <taxon>Bacteria</taxon>
        <taxon>Pseudomonadati</taxon>
        <taxon>Pseudomonadota</taxon>
        <taxon>Gammaproteobacteria</taxon>
        <taxon>Alteromonadales</taxon>
        <taxon>Psychromonadaceae</taxon>
        <taxon>Corallincola</taxon>
    </lineage>
</organism>
<dbReference type="EC" id="3.5.2.6" evidence="3 7"/>
<evidence type="ECO:0000256" key="5">
    <source>
        <dbReference type="ARBA" id="ARBA00022801"/>
    </source>
</evidence>
<protein>
    <recommendedName>
        <fullName evidence="3 7">Beta-lactamase</fullName>
        <ecNumber evidence="3 7">3.5.2.6</ecNumber>
    </recommendedName>
</protein>
<name>A0ABW4XPT5_9GAMM</name>
<reference evidence="11" key="1">
    <citation type="journal article" date="2019" name="Int. J. Syst. Evol. Microbiol.">
        <title>The Global Catalogue of Microorganisms (GCM) 10K type strain sequencing project: providing services to taxonomists for standard genome sequencing and annotation.</title>
        <authorList>
            <consortium name="The Broad Institute Genomics Platform"/>
            <consortium name="The Broad Institute Genome Sequencing Center for Infectious Disease"/>
            <person name="Wu L."/>
            <person name="Ma J."/>
        </authorList>
    </citation>
    <scope>NUCLEOTIDE SEQUENCE [LARGE SCALE GENOMIC DNA]</scope>
    <source>
        <strain evidence="11">CGMCC 1.10992</strain>
    </source>
</reference>
<evidence type="ECO:0000256" key="4">
    <source>
        <dbReference type="ARBA" id="ARBA00022729"/>
    </source>
</evidence>
<sequence>MSESDINNTSFVGRVRVAHSKLVERIKMKFKVWSSVCIACLIFVSLGAIASNEDNDLKSLFVDNNIDGTMVLSNLNGDVNYIHNKSRAAKRYLPASTFKLPNTLIALQEAAISNEKEVIKWDGKDKGWEPWNSDQTLETALPKSCVWFYQVLAERVGNQRYLSQLKMLDYGNAKTGPELSTFWLDGELAISAMEQVEFLKKLYLDFLPYRKENLELVKRLMIVEQSDAYTIRAKTGWAMRIANQHGWYVGYVETKSDIWFFALNMDIRSKSDAKYRKKIVMDVLKRKRII</sequence>
<feature type="domain" description="Penicillin-binding protein transpeptidase" evidence="9">
    <location>
        <begin position="84"/>
        <end position="284"/>
    </location>
</feature>
<dbReference type="Proteomes" id="UP001597380">
    <property type="component" value="Unassembled WGS sequence"/>
</dbReference>
<comment type="catalytic activity">
    <reaction evidence="1 7">
        <text>a beta-lactam + H2O = a substituted beta-amino acid</text>
        <dbReference type="Rhea" id="RHEA:20401"/>
        <dbReference type="ChEBI" id="CHEBI:15377"/>
        <dbReference type="ChEBI" id="CHEBI:35627"/>
        <dbReference type="ChEBI" id="CHEBI:140347"/>
        <dbReference type="EC" id="3.5.2.6"/>
    </reaction>
</comment>
<keyword evidence="8" id="KW-0812">Transmembrane</keyword>
<accession>A0ABW4XPT5</accession>
<dbReference type="GO" id="GO:0008800">
    <property type="term" value="F:beta-lactamase activity"/>
    <property type="evidence" value="ECO:0007669"/>
    <property type="project" value="UniProtKB-EC"/>
</dbReference>
<dbReference type="InterPro" id="IPR001460">
    <property type="entry name" value="PCN-bd_Tpept"/>
</dbReference>